<proteinExistence type="predicted"/>
<organism evidence="2 3">
    <name type="scientific">Natronorubrum halalkaliphilum</name>
    <dbReference type="NCBI Taxonomy" id="2691917"/>
    <lineage>
        <taxon>Archaea</taxon>
        <taxon>Methanobacteriati</taxon>
        <taxon>Methanobacteriota</taxon>
        <taxon>Stenosarchaea group</taxon>
        <taxon>Halobacteria</taxon>
        <taxon>Halobacteriales</taxon>
        <taxon>Natrialbaceae</taxon>
        <taxon>Natronorubrum</taxon>
    </lineage>
</organism>
<keyword evidence="3" id="KW-1185">Reference proteome</keyword>
<accession>A0A6B0VPG8</accession>
<gene>
    <name evidence="2" type="ORF">GS429_13970</name>
</gene>
<sequence>MGTGTRERYDVPRRFGRVLDQRHVTRGSLEERSDRRSEEHVPTAAFAGPEMPEVAKVMLIFNMWIGRLEIIPVAVLLGVTFRSLNLYR</sequence>
<comment type="caution">
    <text evidence="2">The sequence shown here is derived from an EMBL/GenBank/DDBJ whole genome shotgun (WGS) entry which is preliminary data.</text>
</comment>
<evidence type="ECO:0000256" key="1">
    <source>
        <dbReference type="SAM" id="Phobius"/>
    </source>
</evidence>
<evidence type="ECO:0000313" key="2">
    <source>
        <dbReference type="EMBL" id="MXV63155.1"/>
    </source>
</evidence>
<evidence type="ECO:0000313" key="3">
    <source>
        <dbReference type="Proteomes" id="UP000434101"/>
    </source>
</evidence>
<dbReference type="Proteomes" id="UP000434101">
    <property type="component" value="Unassembled WGS sequence"/>
</dbReference>
<feature type="transmembrane region" description="Helical" evidence="1">
    <location>
        <begin position="59"/>
        <end position="81"/>
    </location>
</feature>
<keyword evidence="1" id="KW-0472">Membrane</keyword>
<reference evidence="2 3" key="1">
    <citation type="submission" date="2020-01" db="EMBL/GenBank/DDBJ databases">
        <title>Natronorubrum sp. JWXQ-INN 674 isolated from Inner Mongolia Autonomous Region of China.</title>
        <authorList>
            <person name="Xue Q."/>
        </authorList>
    </citation>
    <scope>NUCLEOTIDE SEQUENCE [LARGE SCALE GENOMIC DNA]</scope>
    <source>
        <strain evidence="2 3">JWXQ-INN-674</strain>
    </source>
</reference>
<keyword evidence="1" id="KW-1133">Transmembrane helix</keyword>
<protein>
    <submittedName>
        <fullName evidence="2">Uncharacterized protein</fullName>
    </submittedName>
</protein>
<dbReference type="EMBL" id="WUYX01000042">
    <property type="protein sequence ID" value="MXV63155.1"/>
    <property type="molecule type" value="Genomic_DNA"/>
</dbReference>
<keyword evidence="1" id="KW-0812">Transmembrane</keyword>
<dbReference type="AlphaFoldDB" id="A0A6B0VPG8"/>
<name>A0A6B0VPG8_9EURY</name>